<dbReference type="GeneID" id="9052895"/>
<gene>
    <name evidence="1" type="ORF">Pmar_PMAR004742</name>
</gene>
<name>C5KF88_PERM5</name>
<protein>
    <submittedName>
        <fullName evidence="1">Uncharacterized protein</fullName>
    </submittedName>
</protein>
<proteinExistence type="predicted"/>
<dbReference type="RefSeq" id="XP_002785094.1">
    <property type="nucleotide sequence ID" value="XM_002785048.1"/>
</dbReference>
<sequence length="54" mass="6369">ISLKACRYKELVHKSSYLALQNHQLMQDIENMKFEVSESRTHHLGDSHKKDLCQ</sequence>
<organism evidence="2">
    <name type="scientific">Perkinsus marinus (strain ATCC 50983 / TXsc)</name>
    <dbReference type="NCBI Taxonomy" id="423536"/>
    <lineage>
        <taxon>Eukaryota</taxon>
        <taxon>Sar</taxon>
        <taxon>Alveolata</taxon>
        <taxon>Perkinsozoa</taxon>
        <taxon>Perkinsea</taxon>
        <taxon>Perkinsida</taxon>
        <taxon>Perkinsidae</taxon>
        <taxon>Perkinsus</taxon>
    </lineage>
</organism>
<feature type="non-terminal residue" evidence="1">
    <location>
        <position position="1"/>
    </location>
</feature>
<reference evidence="1 2" key="1">
    <citation type="submission" date="2008-07" db="EMBL/GenBank/DDBJ databases">
        <authorList>
            <person name="El-Sayed N."/>
            <person name="Caler E."/>
            <person name="Inman J."/>
            <person name="Amedeo P."/>
            <person name="Hass B."/>
            <person name="Wortman J."/>
        </authorList>
    </citation>
    <scope>NUCLEOTIDE SEQUENCE [LARGE SCALE GENOMIC DNA]</scope>
    <source>
        <strain evidence="2">ATCC 50983 / TXsc</strain>
    </source>
</reference>
<evidence type="ECO:0000313" key="2">
    <source>
        <dbReference type="Proteomes" id="UP000007800"/>
    </source>
</evidence>
<dbReference type="AlphaFoldDB" id="C5KF88"/>
<dbReference type="Proteomes" id="UP000007800">
    <property type="component" value="Unassembled WGS sequence"/>
</dbReference>
<dbReference type="InParanoid" id="C5KF88"/>
<evidence type="ECO:0000313" key="1">
    <source>
        <dbReference type="EMBL" id="EER16890.1"/>
    </source>
</evidence>
<dbReference type="EMBL" id="GG672691">
    <property type="protein sequence ID" value="EER16890.1"/>
    <property type="molecule type" value="Genomic_DNA"/>
</dbReference>
<feature type="non-terminal residue" evidence="1">
    <location>
        <position position="54"/>
    </location>
</feature>
<accession>C5KF88</accession>
<keyword evidence="2" id="KW-1185">Reference proteome</keyword>